<protein>
    <submittedName>
        <fullName evidence="1">Uncharacterized protein</fullName>
    </submittedName>
</protein>
<reference evidence="1 2" key="1">
    <citation type="submission" date="2018-04" db="EMBL/GenBank/DDBJ databases">
        <title>Genomic Encyclopedia of Archaeal and Bacterial Type Strains, Phase II (KMG-II): from individual species to whole genera.</title>
        <authorList>
            <person name="Goeker M."/>
        </authorList>
    </citation>
    <scope>NUCLEOTIDE SEQUENCE [LARGE SCALE GENOMIC DNA]</scope>
    <source>
        <strain evidence="1 2">DSM 23382</strain>
    </source>
</reference>
<keyword evidence="2" id="KW-1185">Reference proteome</keyword>
<name>A0A2T5VFP0_9HYPH</name>
<sequence>MTRRRYALTDHEWSIRGKAAKPGGGAVRR</sequence>
<evidence type="ECO:0000313" key="1">
    <source>
        <dbReference type="EMBL" id="PTW62570.1"/>
    </source>
</evidence>
<comment type="caution">
    <text evidence="1">The sequence shown here is derived from an EMBL/GenBank/DDBJ whole genome shotgun (WGS) entry which is preliminary data.</text>
</comment>
<proteinExistence type="predicted"/>
<dbReference type="AlphaFoldDB" id="A0A2T5VFP0"/>
<dbReference type="Proteomes" id="UP000244081">
    <property type="component" value="Unassembled WGS sequence"/>
</dbReference>
<dbReference type="EMBL" id="QAYG01000001">
    <property type="protein sequence ID" value="PTW62570.1"/>
    <property type="molecule type" value="Genomic_DNA"/>
</dbReference>
<evidence type="ECO:0000313" key="2">
    <source>
        <dbReference type="Proteomes" id="UP000244081"/>
    </source>
</evidence>
<organism evidence="1 2">
    <name type="scientific">Breoghania corrubedonensis</name>
    <dbReference type="NCBI Taxonomy" id="665038"/>
    <lineage>
        <taxon>Bacteria</taxon>
        <taxon>Pseudomonadati</taxon>
        <taxon>Pseudomonadota</taxon>
        <taxon>Alphaproteobacteria</taxon>
        <taxon>Hyphomicrobiales</taxon>
        <taxon>Stappiaceae</taxon>
        <taxon>Breoghania</taxon>
    </lineage>
</organism>
<gene>
    <name evidence="1" type="ORF">C8N35_101616</name>
</gene>
<accession>A0A2T5VFP0</accession>